<dbReference type="GO" id="GO:0006869">
    <property type="term" value="P:lipid transport"/>
    <property type="evidence" value="ECO:0007669"/>
    <property type="project" value="UniProtKB-KW"/>
</dbReference>
<sequence>SLNEVFRNQNIPLEMAEGIVEEISVSIPWSALVSEPSVVEVRGLRVTLSPSNRVDAMVSSQLLDSMLGSMVTSMQVAETCVRETPEEKQSGTEGVQRIANTIDTVLSKIRVTLIDSRITLVCRRLDKSVSLQVRIGQAEYFDTAEAPSNVPTPSDQPSSFSNLLLYKSLRLSGLALYLDDAPIVEAFAGRTKGTGQLQRRRRHIGDVAGGPSSRPMSLDDRQRIEEQLLSTSLGQPGELDDDDVGGFRSDSETDEDEQFYSMGPMEDAAGQPDMAESCHSDSTWQPGKNWATAASGTGARLGLPKQCKRPFAFDGSEDITPSRVMGLTGELALLTFTVLHSDPETTHDGIDQPVSGRDKLAALSESFFSLIRGLDVNEQPQNLRALRLAMVDLCPHDHLGPLKLTYTLEESRQLGKSSLSVSMGLADFTETLFERKAEPTLALPKPSDLVPRVCDVVAFPEQSLHSSQPSIRIDFVQTERH</sequence>
<evidence type="ECO:0000256" key="12">
    <source>
        <dbReference type="SAM" id="MobiDB-lite"/>
    </source>
</evidence>
<comment type="similarity">
    <text evidence="3">Belongs to the ATG2 family.</text>
</comment>
<comment type="catalytic activity">
    <reaction evidence="11">
        <text>a 1,2-diacyl-sn-glycero-3-phosphoethanolamine(in) = a 1,2-diacyl-sn-glycero-3-phosphoethanolamine(out)</text>
        <dbReference type="Rhea" id="RHEA:38895"/>
        <dbReference type="ChEBI" id="CHEBI:64612"/>
    </reaction>
</comment>
<dbReference type="Proteomes" id="UP000095280">
    <property type="component" value="Unplaced"/>
</dbReference>
<evidence type="ECO:0000313" key="13">
    <source>
        <dbReference type="Proteomes" id="UP000095280"/>
    </source>
</evidence>
<feature type="compositionally biased region" description="Basic and acidic residues" evidence="12">
    <location>
        <begin position="217"/>
        <end position="226"/>
    </location>
</feature>
<comment type="subcellular location">
    <subcellularLocation>
        <location evidence="1">Endoplasmic reticulum membrane</location>
        <topology evidence="1">Peripheral membrane protein</topology>
    </subcellularLocation>
    <subcellularLocation>
        <location evidence="2">Preautophagosomal structure membrane</location>
        <topology evidence="2">Peripheral membrane protein</topology>
    </subcellularLocation>
</comment>
<keyword evidence="5" id="KW-0813">Transport</keyword>
<dbReference type="GO" id="GO:0005789">
    <property type="term" value="C:endoplasmic reticulum membrane"/>
    <property type="evidence" value="ECO:0007669"/>
    <property type="project" value="UniProtKB-SubCell"/>
</dbReference>
<dbReference type="InterPro" id="IPR026849">
    <property type="entry name" value="ATG2"/>
</dbReference>
<protein>
    <recommendedName>
        <fullName evidence="4">Autophagy-related protein 2</fullName>
    </recommendedName>
</protein>
<proteinExistence type="inferred from homology"/>
<evidence type="ECO:0000256" key="3">
    <source>
        <dbReference type="ARBA" id="ARBA00009714"/>
    </source>
</evidence>
<accession>A0A1I8FVL3</accession>
<evidence type="ECO:0000256" key="8">
    <source>
        <dbReference type="ARBA" id="ARBA00023055"/>
    </source>
</evidence>
<dbReference type="GO" id="GO:0000422">
    <property type="term" value="P:autophagy of mitochondrion"/>
    <property type="evidence" value="ECO:0007669"/>
    <property type="project" value="TreeGrafter"/>
</dbReference>
<evidence type="ECO:0000256" key="1">
    <source>
        <dbReference type="ARBA" id="ARBA00004406"/>
    </source>
</evidence>
<organism evidence="13 14">
    <name type="scientific">Macrostomum lignano</name>
    <dbReference type="NCBI Taxonomy" id="282301"/>
    <lineage>
        <taxon>Eukaryota</taxon>
        <taxon>Metazoa</taxon>
        <taxon>Spiralia</taxon>
        <taxon>Lophotrochozoa</taxon>
        <taxon>Platyhelminthes</taxon>
        <taxon>Rhabditophora</taxon>
        <taxon>Macrostomorpha</taxon>
        <taxon>Macrostomida</taxon>
        <taxon>Macrostomidae</taxon>
        <taxon>Macrostomum</taxon>
    </lineage>
</organism>
<evidence type="ECO:0000256" key="6">
    <source>
        <dbReference type="ARBA" id="ARBA00022824"/>
    </source>
</evidence>
<dbReference type="GO" id="GO:0000045">
    <property type="term" value="P:autophagosome assembly"/>
    <property type="evidence" value="ECO:0007669"/>
    <property type="project" value="TreeGrafter"/>
</dbReference>
<dbReference type="PANTHER" id="PTHR13190">
    <property type="entry name" value="AUTOPHAGY-RELATED 2, ISOFORM A"/>
    <property type="match status" value="1"/>
</dbReference>
<dbReference type="GO" id="GO:0032266">
    <property type="term" value="F:phosphatidylinositol-3-phosphate binding"/>
    <property type="evidence" value="ECO:0007669"/>
    <property type="project" value="TreeGrafter"/>
</dbReference>
<keyword evidence="7" id="KW-0072">Autophagy</keyword>
<evidence type="ECO:0000256" key="10">
    <source>
        <dbReference type="ARBA" id="ARBA00024479"/>
    </source>
</evidence>
<feature type="region of interest" description="Disordered" evidence="12">
    <location>
        <begin position="192"/>
        <end position="297"/>
    </location>
</feature>
<dbReference type="GO" id="GO:0061709">
    <property type="term" value="P:reticulophagy"/>
    <property type="evidence" value="ECO:0007669"/>
    <property type="project" value="TreeGrafter"/>
</dbReference>
<evidence type="ECO:0000256" key="5">
    <source>
        <dbReference type="ARBA" id="ARBA00022448"/>
    </source>
</evidence>
<evidence type="ECO:0000256" key="2">
    <source>
        <dbReference type="ARBA" id="ARBA00004623"/>
    </source>
</evidence>
<evidence type="ECO:0000256" key="4">
    <source>
        <dbReference type="ARBA" id="ARBA00018070"/>
    </source>
</evidence>
<keyword evidence="13" id="KW-1185">Reference proteome</keyword>
<reference evidence="14" key="1">
    <citation type="submission" date="2016-11" db="UniProtKB">
        <authorList>
            <consortium name="WormBaseParasite"/>
        </authorList>
    </citation>
    <scope>IDENTIFICATION</scope>
</reference>
<keyword evidence="6" id="KW-0256">Endoplasmic reticulum</keyword>
<name>A0A1I8FVL3_9PLAT</name>
<evidence type="ECO:0000256" key="7">
    <source>
        <dbReference type="ARBA" id="ARBA00023006"/>
    </source>
</evidence>
<dbReference type="GO" id="GO:0061723">
    <property type="term" value="P:glycophagy"/>
    <property type="evidence" value="ECO:0007669"/>
    <property type="project" value="TreeGrafter"/>
</dbReference>
<keyword evidence="8" id="KW-0445">Lipid transport</keyword>
<evidence type="ECO:0000256" key="11">
    <source>
        <dbReference type="ARBA" id="ARBA00024615"/>
    </source>
</evidence>
<dbReference type="WBParaSite" id="maker-uti_cns_0000033-snap-gene-3.17-mRNA-1">
    <property type="protein sequence ID" value="maker-uti_cns_0000033-snap-gene-3.17-mRNA-1"/>
    <property type="gene ID" value="maker-uti_cns_0000033-snap-gene-3.17"/>
</dbReference>
<keyword evidence="9" id="KW-0472">Membrane</keyword>
<comment type="catalytic activity">
    <reaction evidence="10">
        <text>a 1,2-diacyl-sn-glycero-3-phospho-L-serine(in) = a 1,2-diacyl-sn-glycero-3-phospho-L-serine(out)</text>
        <dbReference type="Rhea" id="RHEA:38663"/>
        <dbReference type="ChEBI" id="CHEBI:57262"/>
    </reaction>
</comment>
<dbReference type="GO" id="GO:0043495">
    <property type="term" value="F:protein-membrane adaptor activity"/>
    <property type="evidence" value="ECO:0007669"/>
    <property type="project" value="TreeGrafter"/>
</dbReference>
<dbReference type="AlphaFoldDB" id="A0A1I8FVL3"/>
<evidence type="ECO:0000256" key="9">
    <source>
        <dbReference type="ARBA" id="ARBA00023136"/>
    </source>
</evidence>
<dbReference type="GO" id="GO:0034727">
    <property type="term" value="P:piecemeal microautophagy of the nucleus"/>
    <property type="evidence" value="ECO:0007669"/>
    <property type="project" value="TreeGrafter"/>
</dbReference>
<evidence type="ECO:0000313" key="14">
    <source>
        <dbReference type="WBParaSite" id="maker-uti_cns_0000033-snap-gene-3.17-mRNA-1"/>
    </source>
</evidence>
<dbReference type="GO" id="GO:0061908">
    <property type="term" value="C:phagophore"/>
    <property type="evidence" value="ECO:0007669"/>
    <property type="project" value="TreeGrafter"/>
</dbReference>
<dbReference type="PANTHER" id="PTHR13190:SF1">
    <property type="entry name" value="AUTOPHAGY-RELATED 2, ISOFORM A"/>
    <property type="match status" value="1"/>
</dbReference>
<dbReference type="GO" id="GO:0034045">
    <property type="term" value="C:phagophore assembly site membrane"/>
    <property type="evidence" value="ECO:0007669"/>
    <property type="project" value="UniProtKB-SubCell"/>
</dbReference>